<keyword evidence="2" id="KW-1185">Reference proteome</keyword>
<dbReference type="Proteomes" id="UP001231649">
    <property type="component" value="Chromosome 25"/>
</dbReference>
<evidence type="ECO:0000313" key="1">
    <source>
        <dbReference type="EMBL" id="KAJ8708774.1"/>
    </source>
</evidence>
<comment type="caution">
    <text evidence="1">The sequence shown here is derived from an EMBL/GenBank/DDBJ whole genome shotgun (WGS) entry which is preliminary data.</text>
</comment>
<sequence>MMSVVYVRIIACSILFVSSNDAARILAVFPVPSISHQVVFRPLTHELAKRGHEVTVITPDPVFKNGGAPPNLTEIDVHDISYNKWQEGVTKAETKGSKDDLLAQVDVIVTTFVTVFDAQINSEQVQKIINDKSKKFDLLFVEACVRPALAFSYVFKNVPVIAISSLGAIPVPSISHQVVFRPLTHELAKRGHEVTVITPDPVFKNGGAPPYLTEIDVHDISYNIWQESFIKAASKGSKDDLLGQMDVILTTFVTVLDAQINSEQVQKIINDKNKKFDLLFVEACVRPALAFSYVFKNVPVIVMSSLGATPGNYDSIGAADHPILYPSPVRQRLHSLSLWEKIIELYNHYKIMKLYENNEILENKMLRKNFGPEIPPVKELVNNMDLLFLNIHPIFEGIRPVPPSVIYMGGLHQKPPKELPADIKSYLDSSKNGVIYISFGTNVDPAMLPPDRIQILVKVFSQLPYDVLWKWSKDELPGRSENIRISKWLPQSDLLRHPKLKLFITQGGLQSTDEAITAGVPLIGVPMLADQWFNVEKYLIHKIGLRLDLDTLTEETFKNAVTTVIEDSSYRRNIENLRKVIEDQPMQPLERAVWWTEHVLRHGGAKHLRSPAANMSAKRRLGDNPFYDDGESEDVQLLSAITRLFSEFESKQNQKFDSLKSTMDDIAEQNSRIQTSVEFISGKYDELLDRLAAAERENSTLNRKISSLESKIDYLERCSRSATLEINNLPATDSENKESLLGILCKIGDVVKEEIRPSDVSKIYRLKAQTDSHIFGTVVAEFKSSTIKENIIKASRNFNKQSGNNKLSTASIQLPGPPKPIYIADSLTSYGKHLFYLGRRLQKDGKCHSCWSSHGKIYIKKSAGSTPSCINCESDLQKFGPATL</sequence>
<proteinExistence type="predicted"/>
<name>A0ACC2Q7G7_9NEOP</name>
<protein>
    <submittedName>
        <fullName evidence="1">Uncharacterized protein</fullName>
    </submittedName>
</protein>
<gene>
    <name evidence="1" type="ORF">PYW08_010156</name>
</gene>
<evidence type="ECO:0000313" key="2">
    <source>
        <dbReference type="Proteomes" id="UP001231649"/>
    </source>
</evidence>
<dbReference type="EMBL" id="CM056801">
    <property type="protein sequence ID" value="KAJ8708774.1"/>
    <property type="molecule type" value="Genomic_DNA"/>
</dbReference>
<organism evidence="1 2">
    <name type="scientific">Mythimna loreyi</name>
    <dbReference type="NCBI Taxonomy" id="667449"/>
    <lineage>
        <taxon>Eukaryota</taxon>
        <taxon>Metazoa</taxon>
        <taxon>Ecdysozoa</taxon>
        <taxon>Arthropoda</taxon>
        <taxon>Hexapoda</taxon>
        <taxon>Insecta</taxon>
        <taxon>Pterygota</taxon>
        <taxon>Neoptera</taxon>
        <taxon>Endopterygota</taxon>
        <taxon>Lepidoptera</taxon>
        <taxon>Glossata</taxon>
        <taxon>Ditrysia</taxon>
        <taxon>Noctuoidea</taxon>
        <taxon>Noctuidae</taxon>
        <taxon>Noctuinae</taxon>
        <taxon>Hadenini</taxon>
        <taxon>Mythimna</taxon>
    </lineage>
</organism>
<reference evidence="1" key="1">
    <citation type="submission" date="2023-03" db="EMBL/GenBank/DDBJ databases">
        <title>Chromosome-level genomes of two armyworms, Mythimna separata and Mythimna loreyi, provide insights into the biosynthesis and reception of sex pheromones.</title>
        <authorList>
            <person name="Zhao H."/>
        </authorList>
    </citation>
    <scope>NUCLEOTIDE SEQUENCE</scope>
    <source>
        <strain evidence="1">BeijingLab</strain>
    </source>
</reference>
<accession>A0ACC2Q7G7</accession>